<dbReference type="OMA" id="IRCIAIT"/>
<gene>
    <name evidence="2" type="ORF">WOLCODRAFT_164557</name>
</gene>
<keyword evidence="3" id="KW-1185">Reference proteome</keyword>
<organism evidence="2 3">
    <name type="scientific">Wolfiporia cocos (strain MD-104)</name>
    <name type="common">Brown rot fungus</name>
    <dbReference type="NCBI Taxonomy" id="742152"/>
    <lineage>
        <taxon>Eukaryota</taxon>
        <taxon>Fungi</taxon>
        <taxon>Dikarya</taxon>
        <taxon>Basidiomycota</taxon>
        <taxon>Agaricomycotina</taxon>
        <taxon>Agaricomycetes</taxon>
        <taxon>Polyporales</taxon>
        <taxon>Phaeolaceae</taxon>
        <taxon>Wolfiporia</taxon>
    </lineage>
</organism>
<protein>
    <submittedName>
        <fullName evidence="2">Uncharacterized protein</fullName>
    </submittedName>
</protein>
<keyword evidence="1" id="KW-1133">Transmembrane helix</keyword>
<proteinExistence type="predicted"/>
<evidence type="ECO:0000313" key="2">
    <source>
        <dbReference type="EMBL" id="PCH43580.1"/>
    </source>
</evidence>
<accession>A0A2H3JN23</accession>
<dbReference type="Proteomes" id="UP000218811">
    <property type="component" value="Unassembled WGS sequence"/>
</dbReference>
<feature type="transmembrane region" description="Helical" evidence="1">
    <location>
        <begin position="20"/>
        <end position="39"/>
    </location>
</feature>
<feature type="transmembrane region" description="Helical" evidence="1">
    <location>
        <begin position="60"/>
        <end position="77"/>
    </location>
</feature>
<dbReference type="OrthoDB" id="2679643at2759"/>
<evidence type="ECO:0000313" key="3">
    <source>
        <dbReference type="Proteomes" id="UP000218811"/>
    </source>
</evidence>
<evidence type="ECO:0000256" key="1">
    <source>
        <dbReference type="SAM" id="Phobius"/>
    </source>
</evidence>
<reference evidence="2 3" key="1">
    <citation type="journal article" date="2012" name="Science">
        <title>The Paleozoic origin of enzymatic lignin decomposition reconstructed from 31 fungal genomes.</title>
        <authorList>
            <person name="Floudas D."/>
            <person name="Binder M."/>
            <person name="Riley R."/>
            <person name="Barry K."/>
            <person name="Blanchette R.A."/>
            <person name="Henrissat B."/>
            <person name="Martinez A.T."/>
            <person name="Otillar R."/>
            <person name="Spatafora J.W."/>
            <person name="Yadav J.S."/>
            <person name="Aerts A."/>
            <person name="Benoit I."/>
            <person name="Boyd A."/>
            <person name="Carlson A."/>
            <person name="Copeland A."/>
            <person name="Coutinho P.M."/>
            <person name="de Vries R.P."/>
            <person name="Ferreira P."/>
            <person name="Findley K."/>
            <person name="Foster B."/>
            <person name="Gaskell J."/>
            <person name="Glotzer D."/>
            <person name="Gorecki P."/>
            <person name="Heitman J."/>
            <person name="Hesse C."/>
            <person name="Hori C."/>
            <person name="Igarashi K."/>
            <person name="Jurgens J.A."/>
            <person name="Kallen N."/>
            <person name="Kersten P."/>
            <person name="Kohler A."/>
            <person name="Kuees U."/>
            <person name="Kumar T.K.A."/>
            <person name="Kuo A."/>
            <person name="LaButti K."/>
            <person name="Larrondo L.F."/>
            <person name="Lindquist E."/>
            <person name="Ling A."/>
            <person name="Lombard V."/>
            <person name="Lucas S."/>
            <person name="Lundell T."/>
            <person name="Martin R."/>
            <person name="McLaughlin D.J."/>
            <person name="Morgenstern I."/>
            <person name="Morin E."/>
            <person name="Murat C."/>
            <person name="Nagy L.G."/>
            <person name="Nolan M."/>
            <person name="Ohm R.A."/>
            <person name="Patyshakuliyeva A."/>
            <person name="Rokas A."/>
            <person name="Ruiz-Duenas F.J."/>
            <person name="Sabat G."/>
            <person name="Salamov A."/>
            <person name="Samejima M."/>
            <person name="Schmutz J."/>
            <person name="Slot J.C."/>
            <person name="St John F."/>
            <person name="Stenlid J."/>
            <person name="Sun H."/>
            <person name="Sun S."/>
            <person name="Syed K."/>
            <person name="Tsang A."/>
            <person name="Wiebenga A."/>
            <person name="Young D."/>
            <person name="Pisabarro A."/>
            <person name="Eastwood D.C."/>
            <person name="Martin F."/>
            <person name="Cullen D."/>
            <person name="Grigoriev I.V."/>
            <person name="Hibbett D.S."/>
        </authorList>
    </citation>
    <scope>NUCLEOTIDE SEQUENCE [LARGE SCALE GENOMIC DNA]</scope>
    <source>
        <strain evidence="2 3">MD-104</strain>
    </source>
</reference>
<name>A0A2H3JN23_WOLCO</name>
<keyword evidence="1" id="KW-0472">Membrane</keyword>
<dbReference type="AlphaFoldDB" id="A0A2H3JN23"/>
<dbReference type="EMBL" id="KB468146">
    <property type="protein sequence ID" value="PCH43580.1"/>
    <property type="molecule type" value="Genomic_DNA"/>
</dbReference>
<keyword evidence="1" id="KW-0812">Transmembrane</keyword>
<sequence length="178" mass="19529">MHQLGSGCAIPLTYNMWKVYAPNLILHTVLFMATTWPAVQMSGRGTNAPLLFRLTQDGGVFFIMVFGAAIWATAGSVQNKDEAVMLSATYSDLIMSVPSVCVSRLMFSIRSLAAALDTDADTLLSAAELSRVRWRRGLHPGEIFVDVESVEDERAQYPRDTHVGTFELDSLSTHLACT</sequence>